<reference evidence="1 2" key="1">
    <citation type="submission" date="2014-04" db="EMBL/GenBank/DDBJ databases">
        <authorList>
            <consortium name="DOE Joint Genome Institute"/>
            <person name="Kuo A."/>
            <person name="Girlanda M."/>
            <person name="Perotto S."/>
            <person name="Kohler A."/>
            <person name="Nagy L.G."/>
            <person name="Floudas D."/>
            <person name="Copeland A."/>
            <person name="Barry K.W."/>
            <person name="Cichocki N."/>
            <person name="Veneault-Fourrey C."/>
            <person name="LaButti K."/>
            <person name="Lindquist E.A."/>
            <person name="Lipzen A."/>
            <person name="Lundell T."/>
            <person name="Morin E."/>
            <person name="Murat C."/>
            <person name="Sun H."/>
            <person name="Tunlid A."/>
            <person name="Henrissat B."/>
            <person name="Grigoriev I.V."/>
            <person name="Hibbett D.S."/>
            <person name="Martin F."/>
            <person name="Nordberg H.P."/>
            <person name="Cantor M.N."/>
            <person name="Hua S.X."/>
        </authorList>
    </citation>
    <scope>NUCLEOTIDE SEQUENCE [LARGE SCALE GENOMIC DNA]</scope>
    <source>
        <strain evidence="1 2">MUT 4182</strain>
    </source>
</reference>
<evidence type="ECO:0000313" key="2">
    <source>
        <dbReference type="Proteomes" id="UP000054248"/>
    </source>
</evidence>
<protein>
    <recommendedName>
        <fullName evidence="3">BTB domain-containing protein</fullName>
    </recommendedName>
</protein>
<name>A0A0C3L9A7_9AGAM</name>
<dbReference type="STRING" id="1051891.A0A0C3L9A7"/>
<organism evidence="1 2">
    <name type="scientific">Tulasnella calospora MUT 4182</name>
    <dbReference type="NCBI Taxonomy" id="1051891"/>
    <lineage>
        <taxon>Eukaryota</taxon>
        <taxon>Fungi</taxon>
        <taxon>Dikarya</taxon>
        <taxon>Basidiomycota</taxon>
        <taxon>Agaricomycotina</taxon>
        <taxon>Agaricomycetes</taxon>
        <taxon>Cantharellales</taxon>
        <taxon>Tulasnellaceae</taxon>
        <taxon>Tulasnella</taxon>
    </lineage>
</organism>
<proteinExistence type="predicted"/>
<dbReference type="OrthoDB" id="2593747at2759"/>
<dbReference type="HOGENOM" id="CLU_1220464_0_0_1"/>
<sequence>MSQVHSRPSSPKPQGILTCEEANLGDGTTPGAIYFVQNDLFALPRSQVLKSGFFREMMESPHLGNSEEGTTAHPIVFDERTGITQSDMKSCCAALDIRAFQATPKFSITEWASAYRLANMWEFEQLRDYILKHLNKSITDPLKRIEIADDLGIDQWIAPALAQLCNREAPLTPAEGVRLGFKRFAEVSRLREHPRQRFQVSEYEKWLNKRAVSNK</sequence>
<accession>A0A0C3L9A7</accession>
<dbReference type="AlphaFoldDB" id="A0A0C3L9A7"/>
<evidence type="ECO:0000313" key="1">
    <source>
        <dbReference type="EMBL" id="KIO30408.1"/>
    </source>
</evidence>
<evidence type="ECO:0008006" key="3">
    <source>
        <dbReference type="Google" id="ProtNLM"/>
    </source>
</evidence>
<keyword evidence="2" id="KW-1185">Reference proteome</keyword>
<dbReference type="Proteomes" id="UP000054248">
    <property type="component" value="Unassembled WGS sequence"/>
</dbReference>
<dbReference type="EMBL" id="KN822972">
    <property type="protein sequence ID" value="KIO30408.1"/>
    <property type="molecule type" value="Genomic_DNA"/>
</dbReference>
<gene>
    <name evidence="1" type="ORF">M407DRAFT_20475</name>
</gene>
<reference evidence="2" key="2">
    <citation type="submission" date="2015-01" db="EMBL/GenBank/DDBJ databases">
        <title>Evolutionary Origins and Diversification of the Mycorrhizal Mutualists.</title>
        <authorList>
            <consortium name="DOE Joint Genome Institute"/>
            <consortium name="Mycorrhizal Genomics Consortium"/>
            <person name="Kohler A."/>
            <person name="Kuo A."/>
            <person name="Nagy L.G."/>
            <person name="Floudas D."/>
            <person name="Copeland A."/>
            <person name="Barry K.W."/>
            <person name="Cichocki N."/>
            <person name="Veneault-Fourrey C."/>
            <person name="LaButti K."/>
            <person name="Lindquist E.A."/>
            <person name="Lipzen A."/>
            <person name="Lundell T."/>
            <person name="Morin E."/>
            <person name="Murat C."/>
            <person name="Riley R."/>
            <person name="Ohm R."/>
            <person name="Sun H."/>
            <person name="Tunlid A."/>
            <person name="Henrissat B."/>
            <person name="Grigoriev I.V."/>
            <person name="Hibbett D.S."/>
            <person name="Martin F."/>
        </authorList>
    </citation>
    <scope>NUCLEOTIDE SEQUENCE [LARGE SCALE GENOMIC DNA]</scope>
    <source>
        <strain evidence="2">MUT 4182</strain>
    </source>
</reference>